<dbReference type="SUPFAM" id="SSF53335">
    <property type="entry name" value="S-adenosyl-L-methionine-dependent methyltransferases"/>
    <property type="match status" value="1"/>
</dbReference>
<comment type="caution">
    <text evidence="1">The sequence shown here is derived from an EMBL/GenBank/DDBJ whole genome shotgun (WGS) entry which is preliminary data.</text>
</comment>
<dbReference type="NCBIfam" id="TIGR01444">
    <property type="entry name" value="fkbM_fam"/>
    <property type="match status" value="1"/>
</dbReference>
<reference evidence="1 2" key="1">
    <citation type="submission" date="2020-08" db="EMBL/GenBank/DDBJ databases">
        <title>Genomic Encyclopedia of Type Strains, Phase IV (KMG-IV): sequencing the most valuable type-strain genomes for metagenomic binning, comparative biology and taxonomic classification.</title>
        <authorList>
            <person name="Goeker M."/>
        </authorList>
    </citation>
    <scope>NUCLEOTIDE SEQUENCE [LARGE SCALE GENOMIC DNA]</scope>
    <source>
        <strain evidence="1 2">DSM 24661</strain>
    </source>
</reference>
<accession>A0A840UQ64</accession>
<dbReference type="GO" id="GO:0008168">
    <property type="term" value="F:methyltransferase activity"/>
    <property type="evidence" value="ECO:0007669"/>
    <property type="project" value="UniProtKB-KW"/>
</dbReference>
<organism evidence="1 2">
    <name type="scientific">Pectinatus brassicae</name>
    <dbReference type="NCBI Taxonomy" id="862415"/>
    <lineage>
        <taxon>Bacteria</taxon>
        <taxon>Bacillati</taxon>
        <taxon>Bacillota</taxon>
        <taxon>Negativicutes</taxon>
        <taxon>Selenomonadales</taxon>
        <taxon>Selenomonadaceae</taxon>
        <taxon>Pectinatus</taxon>
    </lineage>
</organism>
<dbReference type="InterPro" id="IPR029063">
    <property type="entry name" value="SAM-dependent_MTases_sf"/>
</dbReference>
<keyword evidence="2" id="KW-1185">Reference proteome</keyword>
<name>A0A840UQ64_9FIRM</name>
<evidence type="ECO:0000313" key="2">
    <source>
        <dbReference type="Proteomes" id="UP000559117"/>
    </source>
</evidence>
<dbReference type="RefSeq" id="WP_183862159.1">
    <property type="nucleotide sequence ID" value="NZ_JACHFH010000025.1"/>
</dbReference>
<dbReference type="Proteomes" id="UP000559117">
    <property type="component" value="Unassembled WGS sequence"/>
</dbReference>
<keyword evidence="1" id="KW-0489">Methyltransferase</keyword>
<keyword evidence="1" id="KW-0808">Transferase</keyword>
<dbReference type="GO" id="GO:0032259">
    <property type="term" value="P:methylation"/>
    <property type="evidence" value="ECO:0007669"/>
    <property type="project" value="UniProtKB-KW"/>
</dbReference>
<dbReference type="Gene3D" id="3.40.50.720">
    <property type="entry name" value="NAD(P)-binding Rossmann-like Domain"/>
    <property type="match status" value="1"/>
</dbReference>
<sequence length="372" mass="43701">MFNEQDFLINIVDNYHKKNSIIEQIKMDKNKLILWGCGDLAKVVLKYLRKNKINLTACVVDFSVEENEIFDNIPVLSRRKLREKNEYYSVIIGHSHYDKEKEIIQEKNIEKVYAITSICYDQEKIIPYDFIIKHKDEFQKNFELFDDKKSKENMCAYFNARINDDFKYILDCDISEKTYFNNDVFKLSECESFIDIGAYNGDTIKMFLNAVNNKYEYILALEPEKNNYKELEKYISKEKIKNIDTLNIGTWNKNKKLYFNIDETSGSSIVKKESKQVIVVKMLDNICKSKKVTLIKINFLSGVLETIEGAAEILKTQTPKLAIVVGFDEWSLLKIPLKIKEIQPNYKVYLRYNSAMPARLVLYAVKKEEKVN</sequence>
<gene>
    <name evidence="1" type="ORF">HNR32_002003</name>
</gene>
<proteinExistence type="predicted"/>
<dbReference type="Gene3D" id="3.40.50.150">
    <property type="entry name" value="Vaccinia Virus protein VP39"/>
    <property type="match status" value="1"/>
</dbReference>
<evidence type="ECO:0000313" key="1">
    <source>
        <dbReference type="EMBL" id="MBB5336848.1"/>
    </source>
</evidence>
<dbReference type="EMBL" id="JACHFH010000025">
    <property type="protein sequence ID" value="MBB5336848.1"/>
    <property type="molecule type" value="Genomic_DNA"/>
</dbReference>
<dbReference type="AlphaFoldDB" id="A0A840UQ64"/>
<dbReference type="InterPro" id="IPR006342">
    <property type="entry name" value="FkbM_mtfrase"/>
</dbReference>
<protein>
    <submittedName>
        <fullName evidence="1">FkbM family methyltransferase</fullName>
    </submittedName>
</protein>